<dbReference type="PROSITE" id="PS51379">
    <property type="entry name" value="4FE4S_FER_2"/>
    <property type="match status" value="3"/>
</dbReference>
<dbReference type="GO" id="GO:0051539">
    <property type="term" value="F:4 iron, 4 sulfur cluster binding"/>
    <property type="evidence" value="ECO:0007669"/>
    <property type="project" value="UniProtKB-KW"/>
</dbReference>
<organism evidence="7">
    <name type="scientific">hydrothermal vent metagenome</name>
    <dbReference type="NCBI Taxonomy" id="652676"/>
    <lineage>
        <taxon>unclassified sequences</taxon>
        <taxon>metagenomes</taxon>
        <taxon>ecological metagenomes</taxon>
    </lineage>
</organism>
<evidence type="ECO:0000313" key="7">
    <source>
        <dbReference type="EMBL" id="VAW24599.1"/>
    </source>
</evidence>
<dbReference type="SUPFAM" id="SSF54862">
    <property type="entry name" value="4Fe-4S ferredoxins"/>
    <property type="match status" value="1"/>
</dbReference>
<dbReference type="PROSITE" id="PS51318">
    <property type="entry name" value="TAT"/>
    <property type="match status" value="1"/>
</dbReference>
<feature type="domain" description="4Fe-4S ferredoxin-type" evidence="6">
    <location>
        <begin position="85"/>
        <end position="115"/>
    </location>
</feature>
<protein>
    <submittedName>
        <fullName evidence="7">Molybdopterin oxidoreductase iron-sulfur binding subunit</fullName>
    </submittedName>
</protein>
<feature type="transmembrane region" description="Helical" evidence="5">
    <location>
        <begin position="12"/>
        <end position="30"/>
    </location>
</feature>
<proteinExistence type="predicted"/>
<keyword evidence="4" id="KW-0411">Iron-sulfur</keyword>
<name>A0A3B0UJD8_9ZZZZ</name>
<keyword evidence="3" id="KW-0408">Iron</keyword>
<evidence type="ECO:0000256" key="2">
    <source>
        <dbReference type="ARBA" id="ARBA00022723"/>
    </source>
</evidence>
<dbReference type="PANTHER" id="PTHR43177:SF3">
    <property type="entry name" value="PROTEIN NRFC HOMOLOG"/>
    <property type="match status" value="1"/>
</dbReference>
<dbReference type="PROSITE" id="PS00198">
    <property type="entry name" value="4FE4S_FER_1"/>
    <property type="match status" value="1"/>
</dbReference>
<dbReference type="GO" id="GO:0046872">
    <property type="term" value="F:metal ion binding"/>
    <property type="evidence" value="ECO:0007669"/>
    <property type="project" value="UniProtKB-KW"/>
</dbReference>
<dbReference type="InterPro" id="IPR017896">
    <property type="entry name" value="4Fe4S_Fe-S-bd"/>
</dbReference>
<evidence type="ECO:0000256" key="1">
    <source>
        <dbReference type="ARBA" id="ARBA00022485"/>
    </source>
</evidence>
<keyword evidence="5" id="KW-0472">Membrane</keyword>
<feature type="domain" description="4Fe-4S ferredoxin-type" evidence="6">
    <location>
        <begin position="129"/>
        <end position="161"/>
    </location>
</feature>
<dbReference type="CDD" id="cd10551">
    <property type="entry name" value="PsrB"/>
    <property type="match status" value="1"/>
</dbReference>
<evidence type="ECO:0000259" key="6">
    <source>
        <dbReference type="PROSITE" id="PS51379"/>
    </source>
</evidence>
<reference evidence="7" key="1">
    <citation type="submission" date="2018-06" db="EMBL/GenBank/DDBJ databases">
        <authorList>
            <person name="Zhirakovskaya E."/>
        </authorList>
    </citation>
    <scope>NUCLEOTIDE SEQUENCE</scope>
</reference>
<dbReference type="PANTHER" id="PTHR43177">
    <property type="entry name" value="PROTEIN NRFC"/>
    <property type="match status" value="1"/>
</dbReference>
<evidence type="ECO:0000256" key="5">
    <source>
        <dbReference type="SAM" id="Phobius"/>
    </source>
</evidence>
<gene>
    <name evidence="7" type="ORF">MNBD_BACTEROID04-1237</name>
</gene>
<dbReference type="Gene3D" id="3.30.70.20">
    <property type="match status" value="2"/>
</dbReference>
<sequence length="294" mass="33146">MDNKNKNDRRDFLSKFGTAFVAGAALSPLISNASELMEIENNVAEIKDFKGSFEDLLGGDYANIKLRMQDDVRRALKKPMKDRKWAMAIDLRKCVGCNACTVACIAENALPPGVVYRPVIKEEIGTYPNVSKINLPKPCMQCEEPPCVDVCPVAATWKREDGIVVIDYEACIGCRYCMTACPYEHRMFDFGEKYSDGLPLVANYDKRPSFEYGKEWDREDRHSSPIGNVRKCTFCAHRLDEGLLPQCLTTCIGGANYFGDLNDEDSVIAKLVSKLNVFRLKEEMGTKPNVYYIR</sequence>
<feature type="domain" description="4Fe-4S ferredoxin-type" evidence="6">
    <location>
        <begin position="162"/>
        <end position="191"/>
    </location>
</feature>
<keyword evidence="2" id="KW-0479">Metal-binding</keyword>
<keyword evidence="5" id="KW-1133">Transmembrane helix</keyword>
<dbReference type="AlphaFoldDB" id="A0A3B0UJD8"/>
<dbReference type="EMBL" id="UOER01000282">
    <property type="protein sequence ID" value="VAW24599.1"/>
    <property type="molecule type" value="Genomic_DNA"/>
</dbReference>
<evidence type="ECO:0000256" key="3">
    <source>
        <dbReference type="ARBA" id="ARBA00023004"/>
    </source>
</evidence>
<evidence type="ECO:0000256" key="4">
    <source>
        <dbReference type="ARBA" id="ARBA00023014"/>
    </source>
</evidence>
<dbReference type="Pfam" id="PF13247">
    <property type="entry name" value="Fer4_11"/>
    <property type="match status" value="2"/>
</dbReference>
<accession>A0A3B0UJD8</accession>
<dbReference type="InterPro" id="IPR006311">
    <property type="entry name" value="TAT_signal"/>
</dbReference>
<keyword evidence="1" id="KW-0004">4Fe-4S</keyword>
<dbReference type="InterPro" id="IPR050954">
    <property type="entry name" value="ET_IronSulfur_Cluster-Binding"/>
</dbReference>
<keyword evidence="5" id="KW-0812">Transmembrane</keyword>
<dbReference type="InterPro" id="IPR017900">
    <property type="entry name" value="4Fe4S_Fe_S_CS"/>
</dbReference>